<dbReference type="Proteomes" id="UP000198211">
    <property type="component" value="Unassembled WGS sequence"/>
</dbReference>
<dbReference type="Pfam" id="PF13843">
    <property type="entry name" value="DDE_Tnp_1_7"/>
    <property type="match status" value="1"/>
</dbReference>
<dbReference type="STRING" id="4795.A0A225VBK8"/>
<feature type="domain" description="PiggyBac transposable element-derived protein" evidence="1">
    <location>
        <begin position="2"/>
        <end position="138"/>
    </location>
</feature>
<dbReference type="OrthoDB" id="126990at2759"/>
<comment type="caution">
    <text evidence="2">The sequence shown here is derived from an EMBL/GenBank/DDBJ whole genome shotgun (WGS) entry which is preliminary data.</text>
</comment>
<proteinExistence type="predicted"/>
<keyword evidence="3" id="KW-1185">Reference proteome</keyword>
<dbReference type="InterPro" id="IPR029526">
    <property type="entry name" value="PGBD"/>
</dbReference>
<dbReference type="EMBL" id="NBNE01006564">
    <property type="protein sequence ID" value="OWZ01860.1"/>
    <property type="molecule type" value="Genomic_DNA"/>
</dbReference>
<dbReference type="PANTHER" id="PTHR46599">
    <property type="entry name" value="PIGGYBAC TRANSPOSABLE ELEMENT-DERIVED PROTEIN 4"/>
    <property type="match status" value="1"/>
</dbReference>
<reference evidence="3" key="1">
    <citation type="submission" date="2017-03" db="EMBL/GenBank/DDBJ databases">
        <title>Phytopthora megakarya and P. palmivora, two closely related causual agents of cacao black pod achieved similar genome size and gene model numbers by different mechanisms.</title>
        <authorList>
            <person name="Ali S."/>
            <person name="Shao J."/>
            <person name="Larry D.J."/>
            <person name="Kronmiller B."/>
            <person name="Shen D."/>
            <person name="Strem M.D."/>
            <person name="Melnick R.L."/>
            <person name="Guiltinan M.J."/>
            <person name="Tyler B.M."/>
            <person name="Meinhardt L.W."/>
            <person name="Bailey B.A."/>
        </authorList>
    </citation>
    <scope>NUCLEOTIDE SEQUENCE [LARGE SCALE GENOMIC DNA]</scope>
    <source>
        <strain evidence="3">zdho120</strain>
    </source>
</reference>
<dbReference type="AlphaFoldDB" id="A0A225VBK8"/>
<name>A0A225VBK8_9STRA</name>
<accession>A0A225VBK8</accession>
<sequence length="271" mass="30922">MTINEWNAYIGLEMAMSLCKLNEISDYWSTKPFLRQVDFGEVMGRSRFQEIRGKVTVCAPDSVSPAEKDRDPLWHTRYLLKHLQTQFAAMAVPVGVSSLDETSVRTTARTKAKSYIPSKPDKYAVRFYAVVSWSPLYIHTLWDNSSGLVSNLSPAERYVQTFPEMRTPLHATSRRPGVVLDLKKPSAVWAAMIGHQTKTVRAPSAAVSESVKRVENMDRGSWELVTAVEPVANWKELEKQHKTGQKHLAKRFRRACWYLAVFMNEPNYLIL</sequence>
<evidence type="ECO:0000313" key="2">
    <source>
        <dbReference type="EMBL" id="OWZ01860.1"/>
    </source>
</evidence>
<protein>
    <recommendedName>
        <fullName evidence="1">PiggyBac transposable element-derived protein domain-containing protein</fullName>
    </recommendedName>
</protein>
<evidence type="ECO:0000259" key="1">
    <source>
        <dbReference type="Pfam" id="PF13843"/>
    </source>
</evidence>
<organism evidence="2 3">
    <name type="scientific">Phytophthora megakarya</name>
    <dbReference type="NCBI Taxonomy" id="4795"/>
    <lineage>
        <taxon>Eukaryota</taxon>
        <taxon>Sar</taxon>
        <taxon>Stramenopiles</taxon>
        <taxon>Oomycota</taxon>
        <taxon>Peronosporomycetes</taxon>
        <taxon>Peronosporales</taxon>
        <taxon>Peronosporaceae</taxon>
        <taxon>Phytophthora</taxon>
    </lineage>
</organism>
<dbReference type="PANTHER" id="PTHR46599:SF3">
    <property type="entry name" value="PIGGYBAC TRANSPOSABLE ELEMENT-DERIVED PROTEIN 4"/>
    <property type="match status" value="1"/>
</dbReference>
<evidence type="ECO:0000313" key="3">
    <source>
        <dbReference type="Proteomes" id="UP000198211"/>
    </source>
</evidence>
<gene>
    <name evidence="2" type="ORF">PHMEG_00026682</name>
</gene>